<name>A0A918QFW6_9CAUL</name>
<dbReference type="AlphaFoldDB" id="A0A918QFW6"/>
<dbReference type="Proteomes" id="UP000662572">
    <property type="component" value="Unassembled WGS sequence"/>
</dbReference>
<sequence>MLQNFSGSTLAIALVATTAGGLSPQLAVAQSAADSAVRFRVEGFAGTTTDTRPIGKEKNKDSKGLLPSMSFSYGETFKGQFDLLAAEHAGDKSVAGAAHLGFKASAHTTLGVYVSKTRIKTPAKLNSERVGLELVYQGDKTAFNWIAGHEKVGAATVVAGTIPGYTVVDTYGDKDGVFNLADVTYYPRPNWALTLGHRYGSGRHGGVAGVERAYKWQSSTVSLFAEGRFGDKAYSGAWVGLRVRFGGNGASLRAVRDQETYTNHLKDDMYGIGNSRRRTDVALPPPPPEDDDNDCVCGACYAT</sequence>
<dbReference type="RefSeq" id="WP_189489026.1">
    <property type="nucleotide sequence ID" value="NZ_BMZB01000008.1"/>
</dbReference>
<accession>A0A918QFW6</accession>
<reference evidence="1" key="2">
    <citation type="submission" date="2020-09" db="EMBL/GenBank/DDBJ databases">
        <authorList>
            <person name="Sun Q."/>
            <person name="Kim S."/>
        </authorList>
    </citation>
    <scope>NUCLEOTIDE SEQUENCE</scope>
    <source>
        <strain evidence="1">KCTC 32296</strain>
    </source>
</reference>
<protein>
    <submittedName>
        <fullName evidence="1">Uncharacterized protein</fullName>
    </submittedName>
</protein>
<gene>
    <name evidence="1" type="ORF">GCM10011273_34680</name>
</gene>
<comment type="caution">
    <text evidence="1">The sequence shown here is derived from an EMBL/GenBank/DDBJ whole genome shotgun (WGS) entry which is preliminary data.</text>
</comment>
<evidence type="ECO:0000313" key="1">
    <source>
        <dbReference type="EMBL" id="GGZ44993.1"/>
    </source>
</evidence>
<reference evidence="1" key="1">
    <citation type="journal article" date="2014" name="Int. J. Syst. Evol. Microbiol.">
        <title>Complete genome sequence of Corynebacterium casei LMG S-19264T (=DSM 44701T), isolated from a smear-ripened cheese.</title>
        <authorList>
            <consortium name="US DOE Joint Genome Institute (JGI-PGF)"/>
            <person name="Walter F."/>
            <person name="Albersmeier A."/>
            <person name="Kalinowski J."/>
            <person name="Ruckert C."/>
        </authorList>
    </citation>
    <scope>NUCLEOTIDE SEQUENCE</scope>
    <source>
        <strain evidence="1">KCTC 32296</strain>
    </source>
</reference>
<keyword evidence="2" id="KW-1185">Reference proteome</keyword>
<dbReference type="EMBL" id="BMZB01000008">
    <property type="protein sequence ID" value="GGZ44993.1"/>
    <property type="molecule type" value="Genomic_DNA"/>
</dbReference>
<proteinExistence type="predicted"/>
<organism evidence="1 2">
    <name type="scientific">Asticcacaulis endophyticus</name>
    <dbReference type="NCBI Taxonomy" id="1395890"/>
    <lineage>
        <taxon>Bacteria</taxon>
        <taxon>Pseudomonadati</taxon>
        <taxon>Pseudomonadota</taxon>
        <taxon>Alphaproteobacteria</taxon>
        <taxon>Caulobacterales</taxon>
        <taxon>Caulobacteraceae</taxon>
        <taxon>Asticcacaulis</taxon>
    </lineage>
</organism>
<evidence type="ECO:0000313" key="2">
    <source>
        <dbReference type="Proteomes" id="UP000662572"/>
    </source>
</evidence>